<dbReference type="AlphaFoldDB" id="A0AAP6BLK7"/>
<accession>A0AAP6BLK7</accession>
<dbReference type="InterPro" id="IPR001387">
    <property type="entry name" value="Cro/C1-type_HTH"/>
</dbReference>
<evidence type="ECO:0000313" key="4">
    <source>
        <dbReference type="Proteomes" id="UP001272987"/>
    </source>
</evidence>
<name>A0AAP6BLK7_9ACTN</name>
<dbReference type="GO" id="GO:0003677">
    <property type="term" value="F:DNA binding"/>
    <property type="evidence" value="ECO:0007669"/>
    <property type="project" value="InterPro"/>
</dbReference>
<dbReference type="Proteomes" id="UP001272987">
    <property type="component" value="Unassembled WGS sequence"/>
</dbReference>
<dbReference type="RefSeq" id="WP_010349964.1">
    <property type="nucleotide sequence ID" value="NZ_BCMK01000038.1"/>
</dbReference>
<evidence type="ECO:0000313" key="2">
    <source>
        <dbReference type="EMBL" id="MDX2967014.1"/>
    </source>
</evidence>
<dbReference type="EMBL" id="JARAWC010000078">
    <property type="protein sequence ID" value="MDX2967014.1"/>
    <property type="molecule type" value="Genomic_DNA"/>
</dbReference>
<evidence type="ECO:0000313" key="3">
    <source>
        <dbReference type="EMBL" id="MDX3021315.1"/>
    </source>
</evidence>
<sequence length="143" mass="14836">MTSADKRSGRVARGLQSVIEEVRSPSGRPYTTAQIAAGSGLSEAAVAALRSGDRPNPTINTISALAQFFGVPEERLMPPGQDTPESELAGVLADAGVRNIALRSAGLSAGSLKMIEAVVARARELEGLDRSDDSPENPADPQP</sequence>
<dbReference type="InterPro" id="IPR010982">
    <property type="entry name" value="Lambda_DNA-bd_dom_sf"/>
</dbReference>
<dbReference type="CDD" id="cd00093">
    <property type="entry name" value="HTH_XRE"/>
    <property type="match status" value="1"/>
</dbReference>
<dbReference type="GeneID" id="69810910"/>
<dbReference type="Gene3D" id="1.10.260.40">
    <property type="entry name" value="lambda repressor-like DNA-binding domains"/>
    <property type="match status" value="1"/>
</dbReference>
<organism evidence="2 5">
    <name type="scientific">Streptomyces acidiscabies</name>
    <dbReference type="NCBI Taxonomy" id="42234"/>
    <lineage>
        <taxon>Bacteria</taxon>
        <taxon>Bacillati</taxon>
        <taxon>Actinomycetota</taxon>
        <taxon>Actinomycetes</taxon>
        <taxon>Kitasatosporales</taxon>
        <taxon>Streptomycetaceae</taxon>
        <taxon>Streptomyces</taxon>
    </lineage>
</organism>
<comment type="caution">
    <text evidence="2">The sequence shown here is derived from an EMBL/GenBank/DDBJ whole genome shotgun (WGS) entry which is preliminary data.</text>
</comment>
<feature type="domain" description="HTH cro/C1-type" evidence="1">
    <location>
        <begin position="33"/>
        <end position="76"/>
    </location>
</feature>
<dbReference type="Pfam" id="PF01381">
    <property type="entry name" value="HTH_3"/>
    <property type="match status" value="1"/>
</dbReference>
<evidence type="ECO:0000259" key="1">
    <source>
        <dbReference type="PROSITE" id="PS50943"/>
    </source>
</evidence>
<dbReference type="PROSITE" id="PS50943">
    <property type="entry name" value="HTH_CROC1"/>
    <property type="match status" value="1"/>
</dbReference>
<gene>
    <name evidence="2" type="ORF">PV399_46070</name>
    <name evidence="3" type="ORF">PV666_25980</name>
</gene>
<dbReference type="Proteomes" id="UP001282288">
    <property type="component" value="Unassembled WGS sequence"/>
</dbReference>
<protein>
    <submittedName>
        <fullName evidence="2">Helix-turn-helix domain-containing protein</fullName>
    </submittedName>
</protein>
<keyword evidence="4" id="KW-1185">Reference proteome</keyword>
<dbReference type="EMBL" id="JARAWP010000015">
    <property type="protein sequence ID" value="MDX3021315.1"/>
    <property type="molecule type" value="Genomic_DNA"/>
</dbReference>
<reference evidence="2 4" key="1">
    <citation type="journal article" date="2023" name="Microb. Genom.">
        <title>Mesoterricola silvestris gen. nov., sp. nov., Mesoterricola sediminis sp. nov., Geothrix oryzae sp. nov., Geothrix edaphica sp. nov., Geothrix rubra sp. nov., and Geothrix limicola sp. nov., six novel members of Acidobacteriota isolated from soils.</title>
        <authorList>
            <person name="Weisberg A.J."/>
            <person name="Pearce E."/>
            <person name="Kramer C.G."/>
            <person name="Chang J.H."/>
            <person name="Clarke C.R."/>
        </authorList>
    </citation>
    <scope>NUCLEOTIDE SEQUENCE</scope>
    <source>
        <strain evidence="3 4">NB05-1H</strain>
        <strain evidence="2">NRRL_B-16521</strain>
    </source>
</reference>
<evidence type="ECO:0000313" key="5">
    <source>
        <dbReference type="Proteomes" id="UP001282288"/>
    </source>
</evidence>
<proteinExistence type="predicted"/>
<dbReference type="SUPFAM" id="SSF47413">
    <property type="entry name" value="lambda repressor-like DNA-binding domains"/>
    <property type="match status" value="1"/>
</dbReference>